<evidence type="ECO:0000256" key="1">
    <source>
        <dbReference type="SAM" id="MobiDB-lite"/>
    </source>
</evidence>
<gene>
    <name evidence="2" type="ORF">CHR55_14635</name>
</gene>
<comment type="caution">
    <text evidence="2">The sequence shown here is derived from an EMBL/GenBank/DDBJ whole genome shotgun (WGS) entry which is preliminary data.</text>
</comment>
<evidence type="ECO:0000313" key="3">
    <source>
        <dbReference type="Proteomes" id="UP000230886"/>
    </source>
</evidence>
<dbReference type="EMBL" id="NOVD01000008">
    <property type="protein sequence ID" value="PCK26610.1"/>
    <property type="molecule type" value="Genomic_DNA"/>
</dbReference>
<proteinExistence type="predicted"/>
<feature type="compositionally biased region" description="Low complexity" evidence="1">
    <location>
        <begin position="10"/>
        <end position="20"/>
    </location>
</feature>
<accession>A0A1C4DVI8</accession>
<name>A0A069JF80_RHOSG</name>
<dbReference type="RefSeq" id="WP_003941713.1">
    <property type="nucleotide sequence ID" value="NZ_AP023172.1"/>
</dbReference>
<feature type="compositionally biased region" description="Basic and acidic residues" evidence="1">
    <location>
        <begin position="92"/>
        <end position="116"/>
    </location>
</feature>
<sequence length="116" mass="13279">MGLFDRFKRPPSAAQAAAQSDADHLANWAHSHEGVEAYVEPQTTVTEVTVVLVAKDGEWTRRRVGGERGARKLGQDLKIPVYDVRKTGYPQRMRDHDERKRIERKRAREQELRDGA</sequence>
<feature type="region of interest" description="Disordered" evidence="1">
    <location>
        <begin position="1"/>
        <end position="21"/>
    </location>
</feature>
<dbReference type="AlphaFoldDB" id="A0A069JF80"/>
<accession>A0A069JF80</accession>
<feature type="region of interest" description="Disordered" evidence="1">
    <location>
        <begin position="88"/>
        <end position="116"/>
    </location>
</feature>
<dbReference type="Proteomes" id="UP000230886">
    <property type="component" value="Unassembled WGS sequence"/>
</dbReference>
<evidence type="ECO:0000313" key="2">
    <source>
        <dbReference type="EMBL" id="PCK26610.1"/>
    </source>
</evidence>
<protein>
    <submittedName>
        <fullName evidence="2">Oxidoreductase</fullName>
    </submittedName>
</protein>
<organism evidence="2 3">
    <name type="scientific">Rhodococcus qingshengii</name>
    <dbReference type="NCBI Taxonomy" id="334542"/>
    <lineage>
        <taxon>Bacteria</taxon>
        <taxon>Bacillati</taxon>
        <taxon>Actinomycetota</taxon>
        <taxon>Actinomycetes</taxon>
        <taxon>Mycobacteriales</taxon>
        <taxon>Nocardiaceae</taxon>
        <taxon>Rhodococcus</taxon>
        <taxon>Rhodococcus erythropolis group</taxon>
    </lineage>
</organism>
<reference evidence="2 3" key="1">
    <citation type="submission" date="2017-07" db="EMBL/GenBank/DDBJ databases">
        <title>Draft sequence of Rhodococcus enclensis 23b-28.</title>
        <authorList>
            <person name="Besaury L."/>
            <person name="Sancelme M."/>
            <person name="Amato P."/>
            <person name="Lallement A."/>
            <person name="Delort A.-M."/>
        </authorList>
    </citation>
    <scope>NUCLEOTIDE SEQUENCE [LARGE SCALE GENOMIC DNA]</scope>
    <source>
        <strain evidence="2 3">23b-28</strain>
    </source>
</reference>
<dbReference type="GeneID" id="57486489"/>